<proteinExistence type="predicted"/>
<feature type="domain" description="ChsH2 rubredoxin-like zinc ribbon" evidence="2">
    <location>
        <begin position="19"/>
        <end position="55"/>
    </location>
</feature>
<dbReference type="Pfam" id="PF01796">
    <property type="entry name" value="OB_ChsH2_C"/>
    <property type="match status" value="1"/>
</dbReference>
<evidence type="ECO:0008006" key="5">
    <source>
        <dbReference type="Google" id="ProtNLM"/>
    </source>
</evidence>
<dbReference type="PANTHER" id="PTHR34075">
    <property type="entry name" value="BLR3430 PROTEIN"/>
    <property type="match status" value="1"/>
</dbReference>
<dbReference type="Gene3D" id="6.10.30.10">
    <property type="match status" value="1"/>
</dbReference>
<evidence type="ECO:0000259" key="1">
    <source>
        <dbReference type="Pfam" id="PF01796"/>
    </source>
</evidence>
<organism evidence="3 4">
    <name type="scientific">Pseudonocardia ailaonensis</name>
    <dbReference type="NCBI Taxonomy" id="367279"/>
    <lineage>
        <taxon>Bacteria</taxon>
        <taxon>Bacillati</taxon>
        <taxon>Actinomycetota</taxon>
        <taxon>Actinomycetes</taxon>
        <taxon>Pseudonocardiales</taxon>
        <taxon>Pseudonocardiaceae</taxon>
        <taxon>Pseudonocardia</taxon>
    </lineage>
</organism>
<feature type="domain" description="ChsH2 C-terminal OB-fold" evidence="1">
    <location>
        <begin position="58"/>
        <end position="121"/>
    </location>
</feature>
<dbReference type="Proteomes" id="UP001500449">
    <property type="component" value="Unassembled WGS sequence"/>
</dbReference>
<evidence type="ECO:0000259" key="2">
    <source>
        <dbReference type="Pfam" id="PF12172"/>
    </source>
</evidence>
<name>A0ABN2N9J3_9PSEU</name>
<evidence type="ECO:0000313" key="4">
    <source>
        <dbReference type="Proteomes" id="UP001500449"/>
    </source>
</evidence>
<reference evidence="3 4" key="1">
    <citation type="journal article" date="2019" name="Int. J. Syst. Evol. Microbiol.">
        <title>The Global Catalogue of Microorganisms (GCM) 10K type strain sequencing project: providing services to taxonomists for standard genome sequencing and annotation.</title>
        <authorList>
            <consortium name="The Broad Institute Genomics Platform"/>
            <consortium name="The Broad Institute Genome Sequencing Center for Infectious Disease"/>
            <person name="Wu L."/>
            <person name="Ma J."/>
        </authorList>
    </citation>
    <scope>NUCLEOTIDE SEQUENCE [LARGE SCALE GENOMIC DNA]</scope>
    <source>
        <strain evidence="3 4">JCM 16009</strain>
    </source>
</reference>
<comment type="caution">
    <text evidence="3">The sequence shown here is derived from an EMBL/GenBank/DDBJ whole genome shotgun (WGS) entry which is preliminary data.</text>
</comment>
<dbReference type="InterPro" id="IPR052513">
    <property type="entry name" value="Thioester_dehydratase-like"/>
</dbReference>
<protein>
    <recommendedName>
        <fullName evidence="5">DNA-binding protein</fullName>
    </recommendedName>
</protein>
<dbReference type="Pfam" id="PF12172">
    <property type="entry name" value="zf-ChsH2"/>
    <property type="match status" value="1"/>
</dbReference>
<sequence length="136" mass="14966">MTDVPRVLPVLDPDTRFFWTSGRDGVLRIARCTECRYYIHPPAPVCPRCSATAVEPEAVSGRATVFAVTVNHQAWTPGFREPYAMAVVELPEQPGLRLTTAVVGCPADDVRIGMDVTVAFEDHDPVFLPLFVPART</sequence>
<dbReference type="EMBL" id="BAAAQK010000017">
    <property type="protein sequence ID" value="GAA1859167.1"/>
    <property type="molecule type" value="Genomic_DNA"/>
</dbReference>
<accession>A0ABN2N9J3</accession>
<gene>
    <name evidence="3" type="ORF">GCM10009836_44230</name>
</gene>
<dbReference type="InterPro" id="IPR012340">
    <property type="entry name" value="NA-bd_OB-fold"/>
</dbReference>
<evidence type="ECO:0000313" key="3">
    <source>
        <dbReference type="EMBL" id="GAA1859167.1"/>
    </source>
</evidence>
<dbReference type="PANTHER" id="PTHR34075:SF5">
    <property type="entry name" value="BLR3430 PROTEIN"/>
    <property type="match status" value="1"/>
</dbReference>
<keyword evidence="4" id="KW-1185">Reference proteome</keyword>
<dbReference type="SUPFAM" id="SSF50249">
    <property type="entry name" value="Nucleic acid-binding proteins"/>
    <property type="match status" value="1"/>
</dbReference>
<dbReference type="InterPro" id="IPR022002">
    <property type="entry name" value="ChsH2_Znr"/>
</dbReference>
<dbReference type="RefSeq" id="WP_344420191.1">
    <property type="nucleotide sequence ID" value="NZ_BAAAQK010000017.1"/>
</dbReference>
<dbReference type="InterPro" id="IPR002878">
    <property type="entry name" value="ChsH2_C"/>
</dbReference>